<evidence type="ECO:0000256" key="1">
    <source>
        <dbReference type="SAM" id="Coils"/>
    </source>
</evidence>
<protein>
    <submittedName>
        <fullName evidence="2">Uncharacterized protein</fullName>
    </submittedName>
</protein>
<name>B0MZI9_9BACT</name>
<feature type="coiled-coil region" evidence="1">
    <location>
        <begin position="4"/>
        <end position="35"/>
    </location>
</feature>
<comment type="caution">
    <text evidence="2">The sequence shown here is derived from an EMBL/GenBank/DDBJ whole genome shotgun (WGS) entry which is preliminary data.</text>
</comment>
<keyword evidence="3" id="KW-1185">Reference proteome</keyword>
<evidence type="ECO:0000313" key="2">
    <source>
        <dbReference type="EMBL" id="EDS03025.1"/>
    </source>
</evidence>
<keyword evidence="1" id="KW-0175">Coiled coil</keyword>
<dbReference type="GeneID" id="73802958"/>
<dbReference type="Proteomes" id="UP000005819">
    <property type="component" value="Unassembled WGS sequence"/>
</dbReference>
<sequence length="126" mass="14530">MGILADQINALDRLEEQYKREKERIEQAIADTVRSVGQNPAVRPIGKNMFTIPMSELINAPWSPEFHDWTIQAERLLAVLNKKPVKDWLTFIRELLDKNSGNGWSGVTVCKQVLSKKFLRKVLERL</sequence>
<dbReference type="EMBL" id="ABFK02000020">
    <property type="protein sequence ID" value="EDS03025.1"/>
    <property type="molecule type" value="Genomic_DNA"/>
</dbReference>
<proteinExistence type="predicted"/>
<dbReference type="RefSeq" id="WP_004328606.1">
    <property type="nucleotide sequence ID" value="NZ_DS499577.1"/>
</dbReference>
<dbReference type="AlphaFoldDB" id="B0MZI9"/>
<evidence type="ECO:0000313" key="3">
    <source>
        <dbReference type="Proteomes" id="UP000005819"/>
    </source>
</evidence>
<reference evidence="2" key="1">
    <citation type="submission" date="2007-10" db="EMBL/GenBank/DDBJ databases">
        <authorList>
            <person name="Fulton L."/>
            <person name="Clifton S."/>
            <person name="Fulton B."/>
            <person name="Xu J."/>
            <person name="Minx P."/>
            <person name="Pepin K.H."/>
            <person name="Johnson M."/>
            <person name="Thiruvilangam P."/>
            <person name="Bhonagiri V."/>
            <person name="Nash W.E."/>
            <person name="Mardis E.R."/>
            <person name="Wilson R.K."/>
        </authorList>
    </citation>
    <scope>NUCLEOTIDE SEQUENCE [LARGE SCALE GENOMIC DNA]</scope>
    <source>
        <strain evidence="2">DSM 17216</strain>
    </source>
</reference>
<gene>
    <name evidence="2" type="ORF">ALIPUT_02563</name>
</gene>
<dbReference type="HOGENOM" id="CLU_1976876_0_0_10"/>
<accession>B0MZI9</accession>
<reference evidence="2" key="2">
    <citation type="submission" date="2013-09" db="EMBL/GenBank/DDBJ databases">
        <title>Draft genome sequence of Alistipes putredinis (DSM 17216).</title>
        <authorList>
            <person name="Sudarsanam P."/>
            <person name="Ley R."/>
            <person name="Guruge J."/>
            <person name="Turnbaugh P.J."/>
            <person name="Mahowald M."/>
            <person name="Liep D."/>
            <person name="Gordon J."/>
        </authorList>
    </citation>
    <scope>NUCLEOTIDE SEQUENCE</scope>
    <source>
        <strain evidence="2">DSM 17216</strain>
    </source>
</reference>
<organism evidence="2 3">
    <name type="scientific">Alistipes putredinis DSM 17216</name>
    <dbReference type="NCBI Taxonomy" id="445970"/>
    <lineage>
        <taxon>Bacteria</taxon>
        <taxon>Pseudomonadati</taxon>
        <taxon>Bacteroidota</taxon>
        <taxon>Bacteroidia</taxon>
        <taxon>Bacteroidales</taxon>
        <taxon>Rikenellaceae</taxon>
        <taxon>Alistipes</taxon>
    </lineage>
</organism>